<dbReference type="HOGENOM" id="CLU_1875370_0_0_1"/>
<dbReference type="GeneID" id="2900578"/>
<accession>Q6BVL3</accession>
<proteinExistence type="predicted"/>
<dbReference type="OrthoDB" id="189997at2759"/>
<dbReference type="EMBL" id="CR382135">
    <property type="protein sequence ID" value="CAG85792.1"/>
    <property type="molecule type" value="Genomic_DNA"/>
</dbReference>
<evidence type="ECO:0000313" key="3">
    <source>
        <dbReference type="Proteomes" id="UP000000599"/>
    </source>
</evidence>
<protein>
    <submittedName>
        <fullName evidence="2">DEHA2C01716p</fullName>
    </submittedName>
</protein>
<dbReference type="AlphaFoldDB" id="Q6BVL3"/>
<feature type="region of interest" description="Disordered" evidence="1">
    <location>
        <begin position="1"/>
        <end position="90"/>
    </location>
</feature>
<dbReference type="VEuPathDB" id="FungiDB:DEHA2C01716g"/>
<reference evidence="2 3" key="1">
    <citation type="journal article" date="2004" name="Nature">
        <title>Genome evolution in yeasts.</title>
        <authorList>
            <consortium name="Genolevures"/>
            <person name="Dujon B."/>
            <person name="Sherman D."/>
            <person name="Fischer G."/>
            <person name="Durrens P."/>
            <person name="Casaregola S."/>
            <person name="Lafontaine I."/>
            <person name="de Montigny J."/>
            <person name="Marck C."/>
            <person name="Neuveglise C."/>
            <person name="Talla E."/>
            <person name="Goffard N."/>
            <person name="Frangeul L."/>
            <person name="Aigle M."/>
            <person name="Anthouard V."/>
            <person name="Babour A."/>
            <person name="Barbe V."/>
            <person name="Barnay S."/>
            <person name="Blanchin S."/>
            <person name="Beckerich J.M."/>
            <person name="Beyne E."/>
            <person name="Bleykasten C."/>
            <person name="Boisrame A."/>
            <person name="Boyer J."/>
            <person name="Cattolico L."/>
            <person name="Confanioleri F."/>
            <person name="de Daruvar A."/>
            <person name="Despons L."/>
            <person name="Fabre E."/>
            <person name="Fairhead C."/>
            <person name="Ferry-Dumazet H."/>
            <person name="Groppi A."/>
            <person name="Hantraye F."/>
            <person name="Hennequin C."/>
            <person name="Jauniaux N."/>
            <person name="Joyet P."/>
            <person name="Kachouri R."/>
            <person name="Kerrest A."/>
            <person name="Koszul R."/>
            <person name="Lemaire M."/>
            <person name="Lesur I."/>
            <person name="Ma L."/>
            <person name="Muller H."/>
            <person name="Nicaud J.M."/>
            <person name="Nikolski M."/>
            <person name="Oztas S."/>
            <person name="Ozier-Kalogeropoulos O."/>
            <person name="Pellenz S."/>
            <person name="Potier S."/>
            <person name="Richard G.F."/>
            <person name="Straub M.L."/>
            <person name="Suleau A."/>
            <person name="Swennene D."/>
            <person name="Tekaia F."/>
            <person name="Wesolowski-Louvel M."/>
            <person name="Westhof E."/>
            <person name="Wirth B."/>
            <person name="Zeniou-Meyer M."/>
            <person name="Zivanovic I."/>
            <person name="Bolotin-Fukuhara M."/>
            <person name="Thierry A."/>
            <person name="Bouchier C."/>
            <person name="Caudron B."/>
            <person name="Scarpelli C."/>
            <person name="Gaillardin C."/>
            <person name="Weissenbach J."/>
            <person name="Wincker P."/>
            <person name="Souciet J.L."/>
        </authorList>
    </citation>
    <scope>NUCLEOTIDE SEQUENCE [LARGE SCALE GENOMIC DNA]</scope>
    <source>
        <strain evidence="3">ATCC 36239 / CBS 767 / BCRC 21394 / JCM 1990 / NBRC 0083 / IGC 2968</strain>
    </source>
</reference>
<feature type="compositionally biased region" description="Polar residues" evidence="1">
    <location>
        <begin position="7"/>
        <end position="26"/>
    </location>
</feature>
<feature type="compositionally biased region" description="Polar residues" evidence="1">
    <location>
        <begin position="71"/>
        <end position="80"/>
    </location>
</feature>
<sequence length="136" mass="15589">MDPSPLHISSRSQLPSQTHLQPNPTRSDSDGLPPLNNDKEDTNRHKTDSLLATTFSVRSASHVSDDHDSQIRQYLSPSSRQSEEEIFKDKKQASIRKLGKGFLQQTRRNNTRNRLTDITAYDCYSLDWKDVICMDE</sequence>
<dbReference type="InParanoid" id="Q6BVL3"/>
<evidence type="ECO:0000256" key="1">
    <source>
        <dbReference type="SAM" id="MobiDB-lite"/>
    </source>
</evidence>
<dbReference type="KEGG" id="dha:DEHA2C01716g"/>
<dbReference type="Proteomes" id="UP000000599">
    <property type="component" value="Chromosome C"/>
</dbReference>
<dbReference type="RefSeq" id="XP_457756.1">
    <property type="nucleotide sequence ID" value="XM_457756.1"/>
</dbReference>
<gene>
    <name evidence="2" type="ordered locus">DEHA2C01716g</name>
</gene>
<feature type="compositionally biased region" description="Basic and acidic residues" evidence="1">
    <location>
        <begin position="37"/>
        <end position="48"/>
    </location>
</feature>
<keyword evidence="3" id="KW-1185">Reference proteome</keyword>
<evidence type="ECO:0000313" key="2">
    <source>
        <dbReference type="EMBL" id="CAG85792.1"/>
    </source>
</evidence>
<name>Q6BVL3_DEBHA</name>
<feature type="compositionally biased region" description="Basic and acidic residues" evidence="1">
    <location>
        <begin position="81"/>
        <end position="90"/>
    </location>
</feature>
<organism evidence="2 3">
    <name type="scientific">Debaryomyces hansenii (strain ATCC 36239 / CBS 767 / BCRC 21394 / JCM 1990 / NBRC 0083 / IGC 2968)</name>
    <name type="common">Yeast</name>
    <name type="synonym">Torulaspora hansenii</name>
    <dbReference type="NCBI Taxonomy" id="284592"/>
    <lineage>
        <taxon>Eukaryota</taxon>
        <taxon>Fungi</taxon>
        <taxon>Dikarya</taxon>
        <taxon>Ascomycota</taxon>
        <taxon>Saccharomycotina</taxon>
        <taxon>Pichiomycetes</taxon>
        <taxon>Debaryomycetaceae</taxon>
        <taxon>Debaryomyces</taxon>
    </lineage>
</organism>
<feature type="compositionally biased region" description="Polar residues" evidence="1">
    <location>
        <begin position="50"/>
        <end position="62"/>
    </location>
</feature>